<sequence length="162" mass="18300">DVSKSAVKLAAKKHQDITFIVANTYSQIPIRSGSVTLLMSIFAPRHLEEFKRLIHKDGAVLMVIPGDEHLSEVVKPLGLMKIEPDKEIKIKTAFQESFLLHSEQSLDYKISLTTDEIVGLIKMGPNYWKINSSIDQKVKDLNIEKVTVSMKILLWKKIAVES</sequence>
<dbReference type="EMBL" id="PCST01000022">
    <property type="protein sequence ID" value="PIP55667.1"/>
    <property type="molecule type" value="Genomic_DNA"/>
</dbReference>
<proteinExistence type="predicted"/>
<dbReference type="Gene3D" id="3.40.50.150">
    <property type="entry name" value="Vaccinia Virus protein VP39"/>
    <property type="match status" value="1"/>
</dbReference>
<name>A0A2H0BDB3_9BACT</name>
<comment type="caution">
    <text evidence="1">The sequence shown here is derived from an EMBL/GenBank/DDBJ whole genome shotgun (WGS) entry which is preliminary data.</text>
</comment>
<gene>
    <name evidence="1" type="ORF">COX06_01925</name>
</gene>
<evidence type="ECO:0000313" key="1">
    <source>
        <dbReference type="EMBL" id="PIP55667.1"/>
    </source>
</evidence>
<evidence type="ECO:0008006" key="3">
    <source>
        <dbReference type="Google" id="ProtNLM"/>
    </source>
</evidence>
<accession>A0A2H0BDB3</accession>
<dbReference type="AlphaFoldDB" id="A0A2H0BDB3"/>
<organism evidence="1 2">
    <name type="scientific">Candidatus Zambryskibacteria bacterium CG22_combo_CG10-13_8_21_14_all_42_17</name>
    <dbReference type="NCBI Taxonomy" id="1975118"/>
    <lineage>
        <taxon>Bacteria</taxon>
        <taxon>Candidatus Zambryskiibacteriota</taxon>
    </lineage>
</organism>
<evidence type="ECO:0000313" key="2">
    <source>
        <dbReference type="Proteomes" id="UP000229794"/>
    </source>
</evidence>
<feature type="non-terminal residue" evidence="1">
    <location>
        <position position="1"/>
    </location>
</feature>
<dbReference type="Proteomes" id="UP000229794">
    <property type="component" value="Unassembled WGS sequence"/>
</dbReference>
<dbReference type="SUPFAM" id="SSF53335">
    <property type="entry name" value="S-adenosyl-L-methionine-dependent methyltransferases"/>
    <property type="match status" value="1"/>
</dbReference>
<dbReference type="InterPro" id="IPR029063">
    <property type="entry name" value="SAM-dependent_MTases_sf"/>
</dbReference>
<reference evidence="1 2" key="1">
    <citation type="submission" date="2017-09" db="EMBL/GenBank/DDBJ databases">
        <title>Depth-based differentiation of microbial function through sediment-hosted aquifers and enrichment of novel symbionts in the deep terrestrial subsurface.</title>
        <authorList>
            <person name="Probst A.J."/>
            <person name="Ladd B."/>
            <person name="Jarett J.K."/>
            <person name="Geller-Mcgrath D.E."/>
            <person name="Sieber C.M."/>
            <person name="Emerson J.B."/>
            <person name="Anantharaman K."/>
            <person name="Thomas B.C."/>
            <person name="Malmstrom R."/>
            <person name="Stieglmeier M."/>
            <person name="Klingl A."/>
            <person name="Woyke T."/>
            <person name="Ryan C.M."/>
            <person name="Banfield J.F."/>
        </authorList>
    </citation>
    <scope>NUCLEOTIDE SEQUENCE [LARGE SCALE GENOMIC DNA]</scope>
    <source>
        <strain evidence="1">CG22_combo_CG10-13_8_21_14_all_42_17</strain>
    </source>
</reference>
<protein>
    <recommendedName>
        <fullName evidence="3">Methyltransferase type 11 domain-containing protein</fullName>
    </recommendedName>
</protein>